<dbReference type="SUPFAM" id="SSF111304">
    <property type="entry name" value="Recombination protein RecR"/>
    <property type="match status" value="1"/>
</dbReference>
<dbReference type="AlphaFoldDB" id="A0A1G2JC43"/>
<evidence type="ECO:0000256" key="5">
    <source>
        <dbReference type="ARBA" id="ARBA00023172"/>
    </source>
</evidence>
<dbReference type="InterPro" id="IPR006171">
    <property type="entry name" value="TOPRIM_dom"/>
</dbReference>
<dbReference type="NCBIfam" id="TIGR00615">
    <property type="entry name" value="recR"/>
    <property type="match status" value="1"/>
</dbReference>
<comment type="caution">
    <text evidence="9">The sequence shown here is derived from an EMBL/GenBank/DDBJ whole genome shotgun (WGS) entry which is preliminary data.</text>
</comment>
<dbReference type="Pfam" id="PF21175">
    <property type="entry name" value="RecR_C"/>
    <property type="match status" value="1"/>
</dbReference>
<protein>
    <recommendedName>
        <fullName evidence="7">Recombination protein RecR</fullName>
    </recommendedName>
</protein>
<evidence type="ECO:0000259" key="8">
    <source>
        <dbReference type="PROSITE" id="PS50880"/>
    </source>
</evidence>
<organism evidence="9 10">
    <name type="scientific">Candidatus Staskawiczbacteria bacterium RIFOXYC1_FULL_38_18</name>
    <dbReference type="NCBI Taxonomy" id="1802229"/>
    <lineage>
        <taxon>Bacteria</taxon>
        <taxon>Candidatus Staskawicziibacteriota</taxon>
    </lineage>
</organism>
<evidence type="ECO:0000313" key="9">
    <source>
        <dbReference type="EMBL" id="OGZ84622.1"/>
    </source>
</evidence>
<dbReference type="GO" id="GO:0003677">
    <property type="term" value="F:DNA binding"/>
    <property type="evidence" value="ECO:0007669"/>
    <property type="project" value="UniProtKB-UniRule"/>
</dbReference>
<dbReference type="Gene3D" id="6.10.250.240">
    <property type="match status" value="1"/>
</dbReference>
<evidence type="ECO:0000256" key="6">
    <source>
        <dbReference type="ARBA" id="ARBA00023204"/>
    </source>
</evidence>
<dbReference type="GO" id="GO:0006281">
    <property type="term" value="P:DNA repair"/>
    <property type="evidence" value="ECO:0007669"/>
    <property type="project" value="UniProtKB-UniRule"/>
</dbReference>
<dbReference type="Gene3D" id="3.40.1360.10">
    <property type="match status" value="1"/>
</dbReference>
<dbReference type="PROSITE" id="PS50880">
    <property type="entry name" value="TOPRIM"/>
    <property type="match status" value="1"/>
</dbReference>
<dbReference type="SMART" id="SM00493">
    <property type="entry name" value="TOPRIM"/>
    <property type="match status" value="1"/>
</dbReference>
<comment type="function">
    <text evidence="7">May play a role in DNA repair. It seems to be involved in an RecBC-independent recombinational process of DNA repair. It may act with RecF and RecO.</text>
</comment>
<evidence type="ECO:0000313" key="10">
    <source>
        <dbReference type="Proteomes" id="UP000177751"/>
    </source>
</evidence>
<comment type="similarity">
    <text evidence="7">Belongs to the RecR family.</text>
</comment>
<evidence type="ECO:0000256" key="7">
    <source>
        <dbReference type="HAMAP-Rule" id="MF_00017"/>
    </source>
</evidence>
<evidence type="ECO:0000256" key="2">
    <source>
        <dbReference type="ARBA" id="ARBA00022763"/>
    </source>
</evidence>
<dbReference type="Proteomes" id="UP000177751">
    <property type="component" value="Unassembled WGS sequence"/>
</dbReference>
<sequence length="199" mass="22497">MDSIEKLKDIFKKFPTVGQRTAGRFVYYLMKLPKEGVDELIGAIQELKNKIKLCELCFNPFEPYDNSVLCQICKNPSRNKNLLCVVEKETDLLSIENTKKYNGLYFILGGTVSLMRKEDIPILRIEELKKRIKDGNFSEIIIALNPTPEGRATSVLVENSIKEITSDVKITHLAKGIPVGGELEYADEETLESALEGRK</sequence>
<keyword evidence="5 7" id="KW-0233">DNA recombination</keyword>
<keyword evidence="6 7" id="KW-0234">DNA repair</keyword>
<dbReference type="Pfam" id="PF13662">
    <property type="entry name" value="Toprim_4"/>
    <property type="match status" value="1"/>
</dbReference>
<dbReference type="EMBL" id="MHPP01000014">
    <property type="protein sequence ID" value="OGZ84622.1"/>
    <property type="molecule type" value="Genomic_DNA"/>
</dbReference>
<dbReference type="InterPro" id="IPR023627">
    <property type="entry name" value="Rcmb_RecR"/>
</dbReference>
<gene>
    <name evidence="7" type="primary">recR</name>
    <name evidence="9" type="ORF">A2401_01055</name>
</gene>
<dbReference type="InterPro" id="IPR034137">
    <property type="entry name" value="TOPRIM_RecR"/>
</dbReference>
<feature type="domain" description="Toprim" evidence="8">
    <location>
        <begin position="81"/>
        <end position="178"/>
    </location>
</feature>
<dbReference type="GO" id="GO:0006310">
    <property type="term" value="P:DNA recombination"/>
    <property type="evidence" value="ECO:0007669"/>
    <property type="project" value="UniProtKB-UniRule"/>
</dbReference>
<keyword evidence="4 7" id="KW-0862">Zinc</keyword>
<name>A0A1G2JC43_9BACT</name>
<dbReference type="HAMAP" id="MF_00017">
    <property type="entry name" value="RecR"/>
    <property type="match status" value="1"/>
</dbReference>
<dbReference type="Pfam" id="PF21176">
    <property type="entry name" value="RecR_HhH"/>
    <property type="match status" value="1"/>
</dbReference>
<proteinExistence type="inferred from homology"/>
<evidence type="ECO:0000256" key="4">
    <source>
        <dbReference type="ARBA" id="ARBA00022833"/>
    </source>
</evidence>
<comment type="caution">
    <text evidence="7">Lacks conserved residue(s) required for the propagation of feature annotation.</text>
</comment>
<dbReference type="PANTHER" id="PTHR30446">
    <property type="entry name" value="RECOMBINATION PROTEIN RECR"/>
    <property type="match status" value="1"/>
</dbReference>
<accession>A0A1G2JC43</accession>
<dbReference type="InterPro" id="IPR000093">
    <property type="entry name" value="DNA_Rcmb_RecR"/>
</dbReference>
<keyword evidence="1 7" id="KW-0479">Metal-binding</keyword>
<evidence type="ECO:0000256" key="3">
    <source>
        <dbReference type="ARBA" id="ARBA00022771"/>
    </source>
</evidence>
<evidence type="ECO:0000256" key="1">
    <source>
        <dbReference type="ARBA" id="ARBA00022723"/>
    </source>
</evidence>
<dbReference type="CDD" id="cd01025">
    <property type="entry name" value="TOPRIM_recR"/>
    <property type="match status" value="1"/>
</dbReference>
<dbReference type="Gene3D" id="1.10.8.420">
    <property type="entry name" value="RecR Domain 1"/>
    <property type="match status" value="1"/>
</dbReference>
<dbReference type="PANTHER" id="PTHR30446:SF0">
    <property type="entry name" value="RECOMBINATION PROTEIN RECR"/>
    <property type="match status" value="1"/>
</dbReference>
<keyword evidence="3 7" id="KW-0863">Zinc-finger</keyword>
<dbReference type="GO" id="GO:0008270">
    <property type="term" value="F:zinc ion binding"/>
    <property type="evidence" value="ECO:0007669"/>
    <property type="project" value="UniProtKB-KW"/>
</dbReference>
<dbReference type="STRING" id="1802229.A2401_01055"/>
<keyword evidence="2 7" id="KW-0227">DNA damage</keyword>
<reference evidence="9 10" key="1">
    <citation type="journal article" date="2016" name="Nat. Commun.">
        <title>Thousands of microbial genomes shed light on interconnected biogeochemical processes in an aquifer system.</title>
        <authorList>
            <person name="Anantharaman K."/>
            <person name="Brown C.T."/>
            <person name="Hug L.A."/>
            <person name="Sharon I."/>
            <person name="Castelle C.J."/>
            <person name="Probst A.J."/>
            <person name="Thomas B.C."/>
            <person name="Singh A."/>
            <person name="Wilkins M.J."/>
            <person name="Karaoz U."/>
            <person name="Brodie E.L."/>
            <person name="Williams K.H."/>
            <person name="Hubbard S.S."/>
            <person name="Banfield J.F."/>
        </authorList>
    </citation>
    <scope>NUCLEOTIDE SEQUENCE [LARGE SCALE GENOMIC DNA]</scope>
</reference>